<keyword evidence="3" id="KW-0804">Transcription</keyword>
<dbReference type="GO" id="GO:0003700">
    <property type="term" value="F:DNA-binding transcription factor activity"/>
    <property type="evidence" value="ECO:0007669"/>
    <property type="project" value="InterPro"/>
</dbReference>
<evidence type="ECO:0000256" key="2">
    <source>
        <dbReference type="ARBA" id="ARBA00023125"/>
    </source>
</evidence>
<feature type="domain" description="HTH araC/xylS-type" evidence="4">
    <location>
        <begin position="194"/>
        <end position="292"/>
    </location>
</feature>
<dbReference type="PANTHER" id="PTHR46796:SF6">
    <property type="entry name" value="ARAC SUBFAMILY"/>
    <property type="match status" value="1"/>
</dbReference>
<dbReference type="GO" id="GO:0043565">
    <property type="term" value="F:sequence-specific DNA binding"/>
    <property type="evidence" value="ECO:0007669"/>
    <property type="project" value="InterPro"/>
</dbReference>
<name>A0A2W5N9Y5_RHOSU</name>
<dbReference type="InterPro" id="IPR009057">
    <property type="entry name" value="Homeodomain-like_sf"/>
</dbReference>
<dbReference type="SUPFAM" id="SSF46689">
    <property type="entry name" value="Homeodomain-like"/>
    <property type="match status" value="2"/>
</dbReference>
<dbReference type="PROSITE" id="PS01124">
    <property type="entry name" value="HTH_ARAC_FAMILY_2"/>
    <property type="match status" value="1"/>
</dbReference>
<evidence type="ECO:0000313" key="6">
    <source>
        <dbReference type="Proteomes" id="UP000249185"/>
    </source>
</evidence>
<comment type="caution">
    <text evidence="5">The sequence shown here is derived from an EMBL/GenBank/DDBJ whole genome shotgun (WGS) entry which is preliminary data.</text>
</comment>
<evidence type="ECO:0000313" key="5">
    <source>
        <dbReference type="EMBL" id="PZQ47545.1"/>
    </source>
</evidence>
<evidence type="ECO:0000259" key="4">
    <source>
        <dbReference type="PROSITE" id="PS01124"/>
    </source>
</evidence>
<dbReference type="Pfam" id="PF12833">
    <property type="entry name" value="HTH_18"/>
    <property type="match status" value="1"/>
</dbReference>
<reference evidence="5 6" key="1">
    <citation type="submission" date="2017-08" db="EMBL/GenBank/DDBJ databases">
        <title>Infants hospitalized years apart are colonized by the same room-sourced microbial strains.</title>
        <authorList>
            <person name="Brooks B."/>
            <person name="Olm M.R."/>
            <person name="Firek B.A."/>
            <person name="Baker R."/>
            <person name="Thomas B.C."/>
            <person name="Morowitz M.J."/>
            <person name="Banfield J.F."/>
        </authorList>
    </citation>
    <scope>NUCLEOTIDE SEQUENCE [LARGE SCALE GENOMIC DNA]</scope>
    <source>
        <strain evidence="5">S2_005_002_R2_34</strain>
    </source>
</reference>
<dbReference type="SMART" id="SM00342">
    <property type="entry name" value="HTH_ARAC"/>
    <property type="match status" value="1"/>
</dbReference>
<keyword evidence="1" id="KW-0805">Transcription regulation</keyword>
<protein>
    <submittedName>
        <fullName evidence="5">AraC family transcriptional regulator</fullName>
    </submittedName>
</protein>
<evidence type="ECO:0000256" key="3">
    <source>
        <dbReference type="ARBA" id="ARBA00023163"/>
    </source>
</evidence>
<organism evidence="5 6">
    <name type="scientific">Rhodovulum sulfidophilum</name>
    <name type="common">Rhodobacter sulfidophilus</name>
    <dbReference type="NCBI Taxonomy" id="35806"/>
    <lineage>
        <taxon>Bacteria</taxon>
        <taxon>Pseudomonadati</taxon>
        <taxon>Pseudomonadota</taxon>
        <taxon>Alphaproteobacteria</taxon>
        <taxon>Rhodobacterales</taxon>
        <taxon>Paracoccaceae</taxon>
        <taxon>Rhodovulum</taxon>
    </lineage>
</organism>
<dbReference type="InterPro" id="IPR050204">
    <property type="entry name" value="AraC_XylS_family_regulators"/>
</dbReference>
<gene>
    <name evidence="5" type="ORF">DI556_17010</name>
</gene>
<dbReference type="EMBL" id="QFPW01000016">
    <property type="protein sequence ID" value="PZQ47545.1"/>
    <property type="molecule type" value="Genomic_DNA"/>
</dbReference>
<accession>A0A2W5N9Y5</accession>
<dbReference type="PANTHER" id="PTHR46796">
    <property type="entry name" value="HTH-TYPE TRANSCRIPTIONAL ACTIVATOR RHAS-RELATED"/>
    <property type="match status" value="1"/>
</dbReference>
<dbReference type="InterPro" id="IPR018062">
    <property type="entry name" value="HTH_AraC-typ_CS"/>
</dbReference>
<dbReference type="Proteomes" id="UP000249185">
    <property type="component" value="Unassembled WGS sequence"/>
</dbReference>
<evidence type="ECO:0000256" key="1">
    <source>
        <dbReference type="ARBA" id="ARBA00023015"/>
    </source>
</evidence>
<sequence length="294" mass="32516">MTELVPLERLPDWVPGRILLAGDGLGWRHVGLRTYQYEGQETIVPGMRDYMLVSYCRGATPMGRRFDGRWRRAELGPGAASLLTRAQRAHWHWREQIEVTHLYLAPALVNAVASEVLDCHVSEVRLEDVLRAEDPVITATVAAVADEARARALGGPLYVEALARGLIVHLLRRYAAIERAEHDPPAGLSPARRRAIVDYVEANLGEALTLEAMAAELGLGPCAFARAFRRGFGVPPHAYVIARRVERARRMLVETTRPIKAIAAACGFADQAHLTRLFARELGTTPGALRRSVR</sequence>
<dbReference type="Gene3D" id="1.10.10.60">
    <property type="entry name" value="Homeodomain-like"/>
    <property type="match status" value="1"/>
</dbReference>
<keyword evidence="2" id="KW-0238">DNA-binding</keyword>
<dbReference type="InterPro" id="IPR018060">
    <property type="entry name" value="HTH_AraC"/>
</dbReference>
<proteinExistence type="predicted"/>
<dbReference type="PROSITE" id="PS00041">
    <property type="entry name" value="HTH_ARAC_FAMILY_1"/>
    <property type="match status" value="1"/>
</dbReference>
<dbReference type="AlphaFoldDB" id="A0A2W5N9Y5"/>